<name>A0A8A3P884_9HELO</name>
<evidence type="ECO:0000256" key="1">
    <source>
        <dbReference type="ARBA" id="ARBA00007677"/>
    </source>
</evidence>
<evidence type="ECO:0000256" key="4">
    <source>
        <dbReference type="SAM" id="MobiDB-lite"/>
    </source>
</evidence>
<dbReference type="AlphaFoldDB" id="A0A8A3P884"/>
<gene>
    <name evidence="6" type="ORF">DSL72_003751</name>
</gene>
<dbReference type="Gene3D" id="3.90.550.10">
    <property type="entry name" value="Spore Coat Polysaccharide Biosynthesis Protein SpsA, Chain A"/>
    <property type="match status" value="1"/>
</dbReference>
<keyword evidence="3" id="KW-0808">Transferase</keyword>
<dbReference type="SUPFAM" id="SSF53448">
    <property type="entry name" value="Nucleotide-diphospho-sugar transferases"/>
    <property type="match status" value="1"/>
</dbReference>
<dbReference type="InterPro" id="IPR029044">
    <property type="entry name" value="Nucleotide-diphossugar_trans"/>
</dbReference>
<evidence type="ECO:0000313" key="7">
    <source>
        <dbReference type="Proteomes" id="UP000672032"/>
    </source>
</evidence>
<dbReference type="GO" id="GO:0006493">
    <property type="term" value="P:protein O-linked glycosylation"/>
    <property type="evidence" value="ECO:0007669"/>
    <property type="project" value="TreeGrafter"/>
</dbReference>
<keyword evidence="7" id="KW-1185">Reference proteome</keyword>
<dbReference type="GO" id="GO:0016020">
    <property type="term" value="C:membrane"/>
    <property type="evidence" value="ECO:0007669"/>
    <property type="project" value="InterPro"/>
</dbReference>
<dbReference type="Proteomes" id="UP000672032">
    <property type="component" value="Chromosome 1"/>
</dbReference>
<dbReference type="GO" id="GO:0005794">
    <property type="term" value="C:Golgi apparatus"/>
    <property type="evidence" value="ECO:0007669"/>
    <property type="project" value="TreeGrafter"/>
</dbReference>
<dbReference type="PANTHER" id="PTHR31121:SF7">
    <property type="entry name" value="MANNOSYLTRANSFERASE KTR4-RELATED"/>
    <property type="match status" value="1"/>
</dbReference>
<dbReference type="PANTHER" id="PTHR31121">
    <property type="entry name" value="ALPHA-1,2 MANNOSYLTRANSFERASE KTR1"/>
    <property type="match status" value="1"/>
</dbReference>
<keyword evidence="5" id="KW-0732">Signal</keyword>
<dbReference type="Pfam" id="PF01793">
    <property type="entry name" value="Glyco_transf_15"/>
    <property type="match status" value="1"/>
</dbReference>
<keyword evidence="2" id="KW-0328">Glycosyltransferase</keyword>
<feature type="chain" id="PRO_5032961824" description="Glycosyltransferase family 15 protein" evidence="5">
    <location>
        <begin position="20"/>
        <end position="459"/>
    </location>
</feature>
<feature type="signal peptide" evidence="5">
    <location>
        <begin position="1"/>
        <end position="19"/>
    </location>
</feature>
<sequence>MVGFCLVSMFLLYLDSSHTYPHTSSSPSSSLPDIHSLGSYQPIHPTLPTDETSSKKKPDPIQWLAENSNNRHAITQGTPTWRERLAQWTNPRPKAALISLVRNSELEGMLQSMRQLEARWNHQYEYPWIFFNDEPFTEEFMARTRNATRAPCFYEVVPSGFWEIPEWIDERRFMDGLDYLGAIGVGKGWMVSYHHMCRWNSGFFYRMERLRGLDWYWRVEPDVHFFCDINYDVFRFMRDNEMKYGFNMNILDDARSFPSLWAKTRAFAQANPHLIHPEADLNWLLEGGEYNNCQFFSNFEIGSLRFWRGDDEDEKGDGRGRGKGAHAQYFDWLDASGGFYYERWGDAPVHTLSVAMFVPQRQVWYFSDVGYQHGINHRCPRGREGACACEGGRVDDGFYKLVPMESPQRKPRDTCIRRWLGGEWLVKREGWGWEAEVALGGDGFGGYVLEGEGEGEGWG</sequence>
<dbReference type="InterPro" id="IPR002685">
    <property type="entry name" value="Glyco_trans_15"/>
</dbReference>
<evidence type="ECO:0000256" key="5">
    <source>
        <dbReference type="SAM" id="SignalP"/>
    </source>
</evidence>
<dbReference type="OrthoDB" id="202470at2759"/>
<dbReference type="FunFam" id="3.90.550.10:FF:000051">
    <property type="entry name" value="Alpha-1,2-mannosyltransferase (Ktr4)"/>
    <property type="match status" value="1"/>
</dbReference>
<feature type="region of interest" description="Disordered" evidence="4">
    <location>
        <begin position="42"/>
        <end position="69"/>
    </location>
</feature>
<dbReference type="GO" id="GO:0000032">
    <property type="term" value="P:cell wall mannoprotein biosynthetic process"/>
    <property type="evidence" value="ECO:0007669"/>
    <property type="project" value="TreeGrafter"/>
</dbReference>
<evidence type="ECO:0000313" key="6">
    <source>
        <dbReference type="EMBL" id="QSZ29239.1"/>
    </source>
</evidence>
<reference evidence="6" key="1">
    <citation type="submission" date="2020-10" db="EMBL/GenBank/DDBJ databases">
        <title>Genome Sequence of Monilinia vaccinii-corymbosi Sheds Light on Mummy Berry Disease Infection of Blueberry and Mating Type.</title>
        <authorList>
            <person name="Yow A.G."/>
            <person name="Zhang Y."/>
            <person name="Bansal K."/>
            <person name="Eacker S.M."/>
            <person name="Sullivan S."/>
            <person name="Liachko I."/>
            <person name="Cubeta M.A."/>
            <person name="Rollins J.A."/>
            <person name="Ashrafi H."/>
        </authorList>
    </citation>
    <scope>NUCLEOTIDE SEQUENCE</scope>
    <source>
        <strain evidence="6">RL-1</strain>
    </source>
</reference>
<organism evidence="6 7">
    <name type="scientific">Monilinia vaccinii-corymbosi</name>
    <dbReference type="NCBI Taxonomy" id="61207"/>
    <lineage>
        <taxon>Eukaryota</taxon>
        <taxon>Fungi</taxon>
        <taxon>Dikarya</taxon>
        <taxon>Ascomycota</taxon>
        <taxon>Pezizomycotina</taxon>
        <taxon>Leotiomycetes</taxon>
        <taxon>Helotiales</taxon>
        <taxon>Sclerotiniaceae</taxon>
        <taxon>Monilinia</taxon>
    </lineage>
</organism>
<evidence type="ECO:0000256" key="2">
    <source>
        <dbReference type="ARBA" id="ARBA00022676"/>
    </source>
</evidence>
<proteinExistence type="inferred from homology"/>
<accession>A0A8A3P884</accession>
<dbReference type="GO" id="GO:0000026">
    <property type="term" value="F:alpha-1,2-mannosyltransferase activity"/>
    <property type="evidence" value="ECO:0007669"/>
    <property type="project" value="TreeGrafter"/>
</dbReference>
<comment type="similarity">
    <text evidence="1">Belongs to the glycosyltransferase 15 family.</text>
</comment>
<evidence type="ECO:0000256" key="3">
    <source>
        <dbReference type="ARBA" id="ARBA00022679"/>
    </source>
</evidence>
<dbReference type="GO" id="GO:0006487">
    <property type="term" value="P:protein N-linked glycosylation"/>
    <property type="evidence" value="ECO:0007669"/>
    <property type="project" value="TreeGrafter"/>
</dbReference>
<evidence type="ECO:0008006" key="8">
    <source>
        <dbReference type="Google" id="ProtNLM"/>
    </source>
</evidence>
<dbReference type="EMBL" id="CP063405">
    <property type="protein sequence ID" value="QSZ29239.1"/>
    <property type="molecule type" value="Genomic_DNA"/>
</dbReference>
<protein>
    <recommendedName>
        <fullName evidence="8">Glycosyltransferase family 15 protein</fullName>
    </recommendedName>
</protein>